<organism evidence="1 2">
    <name type="scientific">Laccaria amethystina LaAM-08-1</name>
    <dbReference type="NCBI Taxonomy" id="1095629"/>
    <lineage>
        <taxon>Eukaryota</taxon>
        <taxon>Fungi</taxon>
        <taxon>Dikarya</taxon>
        <taxon>Basidiomycota</taxon>
        <taxon>Agaricomycotina</taxon>
        <taxon>Agaricomycetes</taxon>
        <taxon>Agaricomycetidae</taxon>
        <taxon>Agaricales</taxon>
        <taxon>Agaricineae</taxon>
        <taxon>Hydnangiaceae</taxon>
        <taxon>Laccaria</taxon>
    </lineage>
</organism>
<dbReference type="EMBL" id="KN838685">
    <property type="protein sequence ID" value="KIJ97722.1"/>
    <property type="molecule type" value="Genomic_DNA"/>
</dbReference>
<keyword evidence="2" id="KW-1185">Reference proteome</keyword>
<accession>A0A0C9XNX9</accession>
<evidence type="ECO:0000313" key="1">
    <source>
        <dbReference type="EMBL" id="KIJ97722.1"/>
    </source>
</evidence>
<evidence type="ECO:0000313" key="2">
    <source>
        <dbReference type="Proteomes" id="UP000054477"/>
    </source>
</evidence>
<dbReference type="HOGENOM" id="CLU_204778_0_0_1"/>
<name>A0A0C9XNX9_9AGAR</name>
<gene>
    <name evidence="1" type="ORF">K443DRAFT_105150</name>
</gene>
<protein>
    <submittedName>
        <fullName evidence="1">Uncharacterized protein</fullName>
    </submittedName>
</protein>
<dbReference type="Proteomes" id="UP000054477">
    <property type="component" value="Unassembled WGS sequence"/>
</dbReference>
<proteinExistence type="predicted"/>
<dbReference type="AlphaFoldDB" id="A0A0C9XNX9"/>
<dbReference type="OrthoDB" id="3080773at2759"/>
<reference evidence="2" key="2">
    <citation type="submission" date="2015-01" db="EMBL/GenBank/DDBJ databases">
        <title>Evolutionary Origins and Diversification of the Mycorrhizal Mutualists.</title>
        <authorList>
            <consortium name="DOE Joint Genome Institute"/>
            <consortium name="Mycorrhizal Genomics Consortium"/>
            <person name="Kohler A."/>
            <person name="Kuo A."/>
            <person name="Nagy L.G."/>
            <person name="Floudas D."/>
            <person name="Copeland A."/>
            <person name="Barry K.W."/>
            <person name="Cichocki N."/>
            <person name="Veneault-Fourrey C."/>
            <person name="LaButti K."/>
            <person name="Lindquist E.A."/>
            <person name="Lipzen A."/>
            <person name="Lundell T."/>
            <person name="Morin E."/>
            <person name="Murat C."/>
            <person name="Riley R."/>
            <person name="Ohm R."/>
            <person name="Sun H."/>
            <person name="Tunlid A."/>
            <person name="Henrissat B."/>
            <person name="Grigoriev I.V."/>
            <person name="Hibbett D.S."/>
            <person name="Martin F."/>
        </authorList>
    </citation>
    <scope>NUCLEOTIDE SEQUENCE [LARGE SCALE GENOMIC DNA]</scope>
    <source>
        <strain evidence="2">LaAM-08-1</strain>
    </source>
</reference>
<sequence length="49" mass="5531">MHIFFCSTAQNIVYTEQAGFEATCDMGVTLGQCFRENRSQCVTSHSQRP</sequence>
<reference evidence="1 2" key="1">
    <citation type="submission" date="2014-04" db="EMBL/GenBank/DDBJ databases">
        <authorList>
            <consortium name="DOE Joint Genome Institute"/>
            <person name="Kuo A."/>
            <person name="Kohler A."/>
            <person name="Nagy L.G."/>
            <person name="Floudas D."/>
            <person name="Copeland A."/>
            <person name="Barry K.W."/>
            <person name="Cichocki N."/>
            <person name="Veneault-Fourrey C."/>
            <person name="LaButti K."/>
            <person name="Lindquist E.A."/>
            <person name="Lipzen A."/>
            <person name="Lundell T."/>
            <person name="Morin E."/>
            <person name="Murat C."/>
            <person name="Sun H."/>
            <person name="Tunlid A."/>
            <person name="Henrissat B."/>
            <person name="Grigoriev I.V."/>
            <person name="Hibbett D.S."/>
            <person name="Martin F."/>
            <person name="Nordberg H.P."/>
            <person name="Cantor M.N."/>
            <person name="Hua S.X."/>
        </authorList>
    </citation>
    <scope>NUCLEOTIDE SEQUENCE [LARGE SCALE GENOMIC DNA]</scope>
    <source>
        <strain evidence="1 2">LaAM-08-1</strain>
    </source>
</reference>